<organism evidence="8 9">
    <name type="scientific">Corynebacterium lemuris</name>
    <dbReference type="NCBI Taxonomy" id="1859292"/>
    <lineage>
        <taxon>Bacteria</taxon>
        <taxon>Bacillati</taxon>
        <taxon>Actinomycetota</taxon>
        <taxon>Actinomycetes</taxon>
        <taxon>Mycobacteriales</taxon>
        <taxon>Corynebacteriaceae</taxon>
        <taxon>Corynebacterium</taxon>
    </lineage>
</organism>
<evidence type="ECO:0000313" key="9">
    <source>
        <dbReference type="Proteomes" id="UP001205965"/>
    </source>
</evidence>
<accession>A0ABT2FXR6</accession>
<gene>
    <name evidence="8" type="ORF">NYP18_03575</name>
</gene>
<dbReference type="PANTHER" id="PTHR42933:SF1">
    <property type="entry name" value="SITE-SPECIFIC DNA-METHYLTRANSFERASE (ADENINE-SPECIFIC)"/>
    <property type="match status" value="1"/>
</dbReference>
<evidence type="ECO:0000259" key="7">
    <source>
        <dbReference type="Pfam" id="PF02384"/>
    </source>
</evidence>
<dbReference type="InterPro" id="IPR029063">
    <property type="entry name" value="SAM-dependent_MTases_sf"/>
</dbReference>
<proteinExistence type="predicted"/>
<sequence length="580" mass="65669">MATLTEDQVRSSADEILGFSAKEPEVQQGTGQITTFNSLGFSGVADKPDGWYLPDNKAMPAIILETKSTLHSLDRQEWVDELKKNVNIVLTKYEICIGILYNHDDIRVFMNNVEVESVSSTLEHKSYYLKLATNKPIDKTRIYTLTQRINNTLHFDFGVKNLYQRMTFTACSLVALREGAWIAPGMDYDNFHNSILNQLNKSLQKHITRNFKLKYLSEQFSKVEMAYGGSQDSIDNFVGWIKEISTLLNSDSWAGEDVMAIFFNEFNRYKPKSEHGQVFTPDHITGFMTRLVGLHEDDYVLDAACGSGAFLVRAMNVMIEKAGGVNSAKATRIKQNQLYGIEKDKEIFALAAANMLIHKDGKTNLEQLDSRDEEAAEWMASKPITKVLMNPPYENKYGGMDIVANVLDSVQRGTICAFILPDKKLEKAGGRKLLKKNRLNKIIKLPENTFWGVGITTSIFIFTAGEPQNGHEIFACNIEDDGLITVKNQGRQDVRNLWPAIEDEWIEIIRKQSGHDSIQWIDPKEHLSWQAPMEPFSITEEDFIKVVMDYELFHRGVDVKKLAADLGDQALYGAFEDGNE</sequence>
<dbReference type="RefSeq" id="WP_259426809.1">
    <property type="nucleotide sequence ID" value="NZ_JANWTC010000002.1"/>
</dbReference>
<evidence type="ECO:0000256" key="1">
    <source>
        <dbReference type="ARBA" id="ARBA00011900"/>
    </source>
</evidence>
<dbReference type="InterPro" id="IPR003356">
    <property type="entry name" value="DNA_methylase_A-5"/>
</dbReference>
<feature type="domain" description="DNA methylase adenine-specific" evidence="7">
    <location>
        <begin position="264"/>
        <end position="402"/>
    </location>
</feature>
<name>A0ABT2FXR6_9CORY</name>
<dbReference type="EMBL" id="JANWTC010000002">
    <property type="protein sequence ID" value="MCS5478729.1"/>
    <property type="molecule type" value="Genomic_DNA"/>
</dbReference>
<evidence type="ECO:0000256" key="2">
    <source>
        <dbReference type="ARBA" id="ARBA00022603"/>
    </source>
</evidence>
<dbReference type="GO" id="GO:0008168">
    <property type="term" value="F:methyltransferase activity"/>
    <property type="evidence" value="ECO:0007669"/>
    <property type="project" value="UniProtKB-KW"/>
</dbReference>
<keyword evidence="4" id="KW-0949">S-adenosyl-L-methionine</keyword>
<dbReference type="SUPFAM" id="SSF53335">
    <property type="entry name" value="S-adenosyl-L-methionine-dependent methyltransferases"/>
    <property type="match status" value="1"/>
</dbReference>
<dbReference type="PRINTS" id="PR00507">
    <property type="entry name" value="N12N6MTFRASE"/>
</dbReference>
<dbReference type="EC" id="2.1.1.72" evidence="1"/>
<evidence type="ECO:0000256" key="4">
    <source>
        <dbReference type="ARBA" id="ARBA00022691"/>
    </source>
</evidence>
<dbReference type="InterPro" id="IPR051537">
    <property type="entry name" value="DNA_Adenine_Mtase"/>
</dbReference>
<keyword evidence="3" id="KW-0808">Transferase</keyword>
<keyword evidence="2 8" id="KW-0489">Methyltransferase</keyword>
<dbReference type="Pfam" id="PF02384">
    <property type="entry name" value="N6_Mtase"/>
    <property type="match status" value="1"/>
</dbReference>
<dbReference type="PANTHER" id="PTHR42933">
    <property type="entry name" value="SLR6095 PROTEIN"/>
    <property type="match status" value="1"/>
</dbReference>
<evidence type="ECO:0000313" key="8">
    <source>
        <dbReference type="EMBL" id="MCS5478729.1"/>
    </source>
</evidence>
<evidence type="ECO:0000256" key="6">
    <source>
        <dbReference type="ARBA" id="ARBA00047942"/>
    </source>
</evidence>
<dbReference type="Gene3D" id="3.40.50.150">
    <property type="entry name" value="Vaccinia Virus protein VP39"/>
    <property type="match status" value="1"/>
</dbReference>
<comment type="caution">
    <text evidence="8">The sequence shown here is derived from an EMBL/GenBank/DDBJ whole genome shotgun (WGS) entry which is preliminary data.</text>
</comment>
<comment type="catalytic activity">
    <reaction evidence="6">
        <text>a 2'-deoxyadenosine in DNA + S-adenosyl-L-methionine = an N(6)-methyl-2'-deoxyadenosine in DNA + S-adenosyl-L-homocysteine + H(+)</text>
        <dbReference type="Rhea" id="RHEA:15197"/>
        <dbReference type="Rhea" id="RHEA-COMP:12418"/>
        <dbReference type="Rhea" id="RHEA-COMP:12419"/>
        <dbReference type="ChEBI" id="CHEBI:15378"/>
        <dbReference type="ChEBI" id="CHEBI:57856"/>
        <dbReference type="ChEBI" id="CHEBI:59789"/>
        <dbReference type="ChEBI" id="CHEBI:90615"/>
        <dbReference type="ChEBI" id="CHEBI:90616"/>
        <dbReference type="EC" id="2.1.1.72"/>
    </reaction>
</comment>
<keyword evidence="5" id="KW-0680">Restriction system</keyword>
<dbReference type="Proteomes" id="UP001205965">
    <property type="component" value="Unassembled WGS sequence"/>
</dbReference>
<dbReference type="GO" id="GO:0032259">
    <property type="term" value="P:methylation"/>
    <property type="evidence" value="ECO:0007669"/>
    <property type="project" value="UniProtKB-KW"/>
</dbReference>
<protein>
    <recommendedName>
        <fullName evidence="1">site-specific DNA-methyltransferase (adenine-specific)</fullName>
        <ecNumber evidence="1">2.1.1.72</ecNumber>
    </recommendedName>
</protein>
<evidence type="ECO:0000256" key="5">
    <source>
        <dbReference type="ARBA" id="ARBA00022747"/>
    </source>
</evidence>
<keyword evidence="9" id="KW-1185">Reference proteome</keyword>
<evidence type="ECO:0000256" key="3">
    <source>
        <dbReference type="ARBA" id="ARBA00022679"/>
    </source>
</evidence>
<reference evidence="8 9" key="1">
    <citation type="submission" date="2022-08" db="EMBL/GenBank/DDBJ databases">
        <title>YIM 101645 draft genome.</title>
        <authorList>
            <person name="Chen X."/>
        </authorList>
    </citation>
    <scope>NUCLEOTIDE SEQUENCE [LARGE SCALE GENOMIC DNA]</scope>
    <source>
        <strain evidence="8 9">YIM 101645</strain>
    </source>
</reference>